<dbReference type="OrthoDB" id="2747778at2759"/>
<feature type="compositionally biased region" description="Basic residues" evidence="1">
    <location>
        <begin position="63"/>
        <end position="75"/>
    </location>
</feature>
<feature type="domain" description="Fungal-type protein kinase" evidence="2">
    <location>
        <begin position="463"/>
        <end position="832"/>
    </location>
</feature>
<feature type="domain" description="Fungal-type protein kinase" evidence="2">
    <location>
        <begin position="955"/>
        <end position="995"/>
    </location>
</feature>
<name>L8WLL7_THACA</name>
<dbReference type="InterPro" id="IPR040976">
    <property type="entry name" value="Pkinase_fungal"/>
</dbReference>
<keyword evidence="3" id="KW-0418">Kinase</keyword>
<evidence type="ECO:0000313" key="4">
    <source>
        <dbReference type="Proteomes" id="UP000011668"/>
    </source>
</evidence>
<feature type="compositionally biased region" description="Polar residues" evidence="1">
    <location>
        <begin position="250"/>
        <end position="274"/>
    </location>
</feature>
<protein>
    <submittedName>
        <fullName evidence="3">Pkinase domain-containing protein</fullName>
    </submittedName>
</protein>
<dbReference type="GO" id="GO:0016301">
    <property type="term" value="F:kinase activity"/>
    <property type="evidence" value="ECO:0007669"/>
    <property type="project" value="UniProtKB-KW"/>
</dbReference>
<dbReference type="PANTHER" id="PTHR38248">
    <property type="entry name" value="FUNK1 6"/>
    <property type="match status" value="1"/>
</dbReference>
<dbReference type="AlphaFoldDB" id="L8WLL7"/>
<feature type="compositionally biased region" description="Polar residues" evidence="1">
    <location>
        <begin position="288"/>
        <end position="314"/>
    </location>
</feature>
<dbReference type="HOGENOM" id="CLU_009217_0_0_1"/>
<keyword evidence="4" id="KW-1185">Reference proteome</keyword>
<accession>L8WLL7</accession>
<dbReference type="InterPro" id="IPR011009">
    <property type="entry name" value="Kinase-like_dom_sf"/>
</dbReference>
<evidence type="ECO:0000256" key="1">
    <source>
        <dbReference type="SAM" id="MobiDB-lite"/>
    </source>
</evidence>
<dbReference type="EMBL" id="AFRT01002509">
    <property type="protein sequence ID" value="ELU37662.1"/>
    <property type="molecule type" value="Genomic_DNA"/>
</dbReference>
<gene>
    <name evidence="3" type="ORF">AG1IA_08309</name>
</gene>
<feature type="region of interest" description="Disordered" evidence="1">
    <location>
        <begin position="63"/>
        <end position="91"/>
    </location>
</feature>
<comment type="caution">
    <text evidence="3">The sequence shown here is derived from an EMBL/GenBank/DDBJ whole genome shotgun (WGS) entry which is preliminary data.</text>
</comment>
<keyword evidence="3" id="KW-0808">Transferase</keyword>
<dbReference type="Pfam" id="PF17667">
    <property type="entry name" value="Pkinase_fungal"/>
    <property type="match status" value="2"/>
</dbReference>
<evidence type="ECO:0000313" key="3">
    <source>
        <dbReference type="EMBL" id="ELU37662.1"/>
    </source>
</evidence>
<feature type="region of interest" description="Disordered" evidence="1">
    <location>
        <begin position="229"/>
        <end position="336"/>
    </location>
</feature>
<dbReference type="SUPFAM" id="SSF56112">
    <property type="entry name" value="Protein kinase-like (PK-like)"/>
    <property type="match status" value="1"/>
</dbReference>
<dbReference type="Gene3D" id="1.10.510.10">
    <property type="entry name" value="Transferase(Phosphotransferase) domain 1"/>
    <property type="match status" value="1"/>
</dbReference>
<feature type="compositionally biased region" description="Basic residues" evidence="1">
    <location>
        <begin position="239"/>
        <end position="249"/>
    </location>
</feature>
<reference evidence="3 4" key="1">
    <citation type="journal article" date="2013" name="Nat. Commun.">
        <title>The evolution and pathogenic mechanisms of the rice sheath blight pathogen.</title>
        <authorList>
            <person name="Zheng A."/>
            <person name="Lin R."/>
            <person name="Xu L."/>
            <person name="Qin P."/>
            <person name="Tang C."/>
            <person name="Ai P."/>
            <person name="Zhang D."/>
            <person name="Liu Y."/>
            <person name="Sun Z."/>
            <person name="Feng H."/>
            <person name="Wang Y."/>
            <person name="Chen Y."/>
            <person name="Liang X."/>
            <person name="Fu R."/>
            <person name="Li Q."/>
            <person name="Zhang J."/>
            <person name="Yu X."/>
            <person name="Xie Z."/>
            <person name="Ding L."/>
            <person name="Guan P."/>
            <person name="Tang J."/>
            <person name="Liang Y."/>
            <person name="Wang S."/>
            <person name="Deng Q."/>
            <person name="Li S."/>
            <person name="Zhu J."/>
            <person name="Wang L."/>
            <person name="Liu H."/>
            <person name="Li P."/>
        </authorList>
    </citation>
    <scope>NUCLEOTIDE SEQUENCE [LARGE SCALE GENOMIC DNA]</scope>
    <source>
        <strain evidence="4">AG-1 IA</strain>
    </source>
</reference>
<evidence type="ECO:0000259" key="2">
    <source>
        <dbReference type="Pfam" id="PF17667"/>
    </source>
</evidence>
<dbReference type="Proteomes" id="UP000011668">
    <property type="component" value="Unassembled WGS sequence"/>
</dbReference>
<organism evidence="3 4">
    <name type="scientific">Thanatephorus cucumeris (strain AG1-IA)</name>
    <name type="common">Rice sheath blight fungus</name>
    <name type="synonym">Rhizoctonia solani</name>
    <dbReference type="NCBI Taxonomy" id="983506"/>
    <lineage>
        <taxon>Eukaryota</taxon>
        <taxon>Fungi</taxon>
        <taxon>Dikarya</taxon>
        <taxon>Basidiomycota</taxon>
        <taxon>Agaricomycotina</taxon>
        <taxon>Agaricomycetes</taxon>
        <taxon>Cantharellales</taxon>
        <taxon>Ceratobasidiaceae</taxon>
        <taxon>Rhizoctonia</taxon>
        <taxon>Rhizoctonia solani AG-1</taxon>
    </lineage>
</organism>
<feature type="compositionally biased region" description="Polar residues" evidence="1">
    <location>
        <begin position="323"/>
        <end position="336"/>
    </location>
</feature>
<proteinExistence type="predicted"/>
<dbReference type="PANTHER" id="PTHR38248:SF2">
    <property type="entry name" value="FUNK1 11"/>
    <property type="match status" value="1"/>
</dbReference>
<sequence>MRSPGASRLSFPSMSGSRAPMDSAEWWLNQPCSFTIQVPRFTTGSKEPDATNQGPQHRYTLRTKRKTRKHRRVRKRGSEARIHATTTSSTPRRRLAALPACTFPVVFMRQTPIAYRTTLTSRHHALIAPSCRHFSHSGNSAYTWTMTYKTIVNKPIGLPRPPPSRPSLPRFALHSVYCLIIRGIVEAPKSSRLIQYQKCTSFLVIFWSVLSVLLARLLGPAGANSGVGALKDPRYRLMPPKHKRTHNSRPTKVADNSSKLNTGRRSTRASSGTKNAPVPEPILRATPQRLSQASLDTPFRQSTAGTIRTSSKSYRASYAAQKNKPSTAEPKSQKQNTMDIEIERELRGAIFKDPKFIDHFLSGDDPKLDSVLQSCRENKSQFKRGKWSFPRLISHENKLYKPVLDVLNTIKNAVDQVHGPPLDLVPRSNNRPATVPIIDNHKYPISSDLANTENIKPDLVLFQDEQRHWENVRMPIEVKRLAQHHKGGIKQLCRYARAMFVHQLHRRHLYALLICGHHATFVRFDRAGVLYSGSINMVEQSDTFTRAFASLLMLDRVDEGLDPAFTFERNKAGRLTYYIDLPESELDRHSAGSLHSKNKGPISAITDHLQRFKVIKLLCHRQCIRGRATIVLHIQEVLKFDQQVGANPGRKAKQKATKKVEPREYALKLMWRDAERTPEGDVLEEVHGMFGLPQHSGHWDVYIPGKCRCEKQAEGRCKEAKCVDATVEVNGLEVCDRMQDIDILVPDEENGEEPEEVDTTEHHSTPFVRSLRIYSYALMLIVGVALCKAKFPEQFMTVILDAMIAGYWGMYNLGIIHRDVSDGNVLIVKKGQVFAERKWREHTELPVAPELADSEKKLRQVLQDLGRRDPMGLLSDFDLHARHSPPSGKAKSGPLTPRKQNGKVIRPRDEDTANVSGRKRRKNNLGQGVHIKKQGGRLSNSKRIGLLKHTTELNSRLQGTPAFMATSVLSVQAGERYHHSFVYDLESFFWVIFWSVAAHLDKRGDNPTVGAQVVLNKMNRDEFSSIAEWKTTQLHYCAHNQSELIKILKGFGNEWGSSLIFQNVILGLGRFFFSALNPETCQKLETSPGTTFLAVVSIIQNALKGETDPELQEQNEKKAVNK</sequence>
<feature type="region of interest" description="Disordered" evidence="1">
    <location>
        <begin position="877"/>
        <end position="934"/>
    </location>
</feature>